<organism evidence="1 2">
    <name type="scientific">Araneus ventricosus</name>
    <name type="common">Orbweaver spider</name>
    <name type="synonym">Epeira ventricosa</name>
    <dbReference type="NCBI Taxonomy" id="182803"/>
    <lineage>
        <taxon>Eukaryota</taxon>
        <taxon>Metazoa</taxon>
        <taxon>Ecdysozoa</taxon>
        <taxon>Arthropoda</taxon>
        <taxon>Chelicerata</taxon>
        <taxon>Arachnida</taxon>
        <taxon>Araneae</taxon>
        <taxon>Araneomorphae</taxon>
        <taxon>Entelegynae</taxon>
        <taxon>Araneoidea</taxon>
        <taxon>Araneidae</taxon>
        <taxon>Araneus</taxon>
    </lineage>
</organism>
<evidence type="ECO:0000313" key="2">
    <source>
        <dbReference type="Proteomes" id="UP000499080"/>
    </source>
</evidence>
<proteinExistence type="predicted"/>
<dbReference type="OrthoDB" id="6515318at2759"/>
<dbReference type="EMBL" id="BGPR01054966">
    <property type="protein sequence ID" value="GBO31637.1"/>
    <property type="molecule type" value="Genomic_DNA"/>
</dbReference>
<evidence type="ECO:0000313" key="1">
    <source>
        <dbReference type="EMBL" id="GBO31637.1"/>
    </source>
</evidence>
<name>A0A4Y2W6P1_ARAVE</name>
<gene>
    <name evidence="1" type="ORF">AVEN_32248_1</name>
</gene>
<keyword evidence="2" id="KW-1185">Reference proteome</keyword>
<dbReference type="Proteomes" id="UP000499080">
    <property type="component" value="Unassembled WGS sequence"/>
</dbReference>
<reference evidence="1 2" key="1">
    <citation type="journal article" date="2019" name="Sci. Rep.">
        <title>Orb-weaving spider Araneus ventricosus genome elucidates the spidroin gene catalogue.</title>
        <authorList>
            <person name="Kono N."/>
            <person name="Nakamura H."/>
            <person name="Ohtoshi R."/>
            <person name="Moran D.A.P."/>
            <person name="Shinohara A."/>
            <person name="Yoshida Y."/>
            <person name="Fujiwara M."/>
            <person name="Mori M."/>
            <person name="Tomita M."/>
            <person name="Arakawa K."/>
        </authorList>
    </citation>
    <scope>NUCLEOTIDE SEQUENCE [LARGE SCALE GENOMIC DNA]</scope>
</reference>
<accession>A0A4Y2W6P1</accession>
<sequence>MCLNSCLTHSVTPGMPWHRRPLNDSRCSSSSTEAGVLIVITEHGPHPLEGASNSDGLLPTSDTAAIKLFKKATQEGTPTNNPTPRSYVKSLLQKESIIRWQTEWDNGETDRSVYNVLPKVITPSPWQRPEIMFVTGHGPFPTYHKRHHFLWLRRRGKPTTLCYKLSAYKLIPPNKTVS</sequence>
<comment type="caution">
    <text evidence="1">The sequence shown here is derived from an EMBL/GenBank/DDBJ whole genome shotgun (WGS) entry which is preliminary data.</text>
</comment>
<dbReference type="AlphaFoldDB" id="A0A4Y2W6P1"/>
<protein>
    <submittedName>
        <fullName evidence="1">Uncharacterized protein</fullName>
    </submittedName>
</protein>